<reference evidence="1" key="2">
    <citation type="journal article" date="2021" name="PeerJ">
        <title>Extensive microbial diversity within the chicken gut microbiome revealed by metagenomics and culture.</title>
        <authorList>
            <person name="Gilroy R."/>
            <person name="Ravi A."/>
            <person name="Getino M."/>
            <person name="Pursley I."/>
            <person name="Horton D.L."/>
            <person name="Alikhan N.F."/>
            <person name="Baker D."/>
            <person name="Gharbi K."/>
            <person name="Hall N."/>
            <person name="Watson M."/>
            <person name="Adriaenssens E.M."/>
            <person name="Foster-Nyarko E."/>
            <person name="Jarju S."/>
            <person name="Secka A."/>
            <person name="Antonio M."/>
            <person name="Oren A."/>
            <person name="Chaudhuri R.R."/>
            <person name="La Ragione R."/>
            <person name="Hildebrand F."/>
            <person name="Pallen M.J."/>
        </authorList>
    </citation>
    <scope>NUCLEOTIDE SEQUENCE</scope>
    <source>
        <strain evidence="1">1383</strain>
    </source>
</reference>
<comment type="caution">
    <text evidence="1">The sequence shown here is derived from an EMBL/GenBank/DDBJ whole genome shotgun (WGS) entry which is preliminary data.</text>
</comment>
<sequence length="132" mass="14971">MTTATHYWDILQVILSTGREARLWERVFYDRDELIPGCDAIALRRFSLPEAALPELIPVRCSALEFEFCVRPPGGRSPGQHYALHLDECPETEVAVQGEGGIFGLSLRLIDADEPFDFEELDEQDGRYDAWA</sequence>
<protein>
    <submittedName>
        <fullName evidence="1">Uncharacterized protein</fullName>
    </submittedName>
</protein>
<evidence type="ECO:0000313" key="1">
    <source>
        <dbReference type="EMBL" id="HIT98373.1"/>
    </source>
</evidence>
<accession>A0A9D1KTW5</accession>
<proteinExistence type="predicted"/>
<name>A0A9D1KTW5_9FLAO</name>
<reference evidence="1" key="1">
    <citation type="submission" date="2020-10" db="EMBL/GenBank/DDBJ databases">
        <authorList>
            <person name="Gilroy R."/>
        </authorList>
    </citation>
    <scope>NUCLEOTIDE SEQUENCE</scope>
    <source>
        <strain evidence="1">1383</strain>
    </source>
</reference>
<evidence type="ECO:0000313" key="2">
    <source>
        <dbReference type="Proteomes" id="UP000824161"/>
    </source>
</evidence>
<dbReference type="AlphaFoldDB" id="A0A9D1KTW5"/>
<dbReference type="Proteomes" id="UP000824161">
    <property type="component" value="Unassembled WGS sequence"/>
</dbReference>
<organism evidence="1 2">
    <name type="scientific">Candidatus Merdimorpha stercoravium</name>
    <dbReference type="NCBI Taxonomy" id="2840863"/>
    <lineage>
        <taxon>Bacteria</taxon>
        <taxon>Pseudomonadati</taxon>
        <taxon>Bacteroidota</taxon>
        <taxon>Flavobacteriia</taxon>
        <taxon>Flavobacteriales</taxon>
        <taxon>Candidatus Merdimorpha</taxon>
    </lineage>
</organism>
<gene>
    <name evidence="1" type="ORF">IAC44_05985</name>
</gene>
<dbReference type="EMBL" id="DVLY01000148">
    <property type="protein sequence ID" value="HIT98373.1"/>
    <property type="molecule type" value="Genomic_DNA"/>
</dbReference>